<dbReference type="InterPro" id="IPR054722">
    <property type="entry name" value="PolX-like_BBD"/>
</dbReference>
<evidence type="ECO:0000313" key="3">
    <source>
        <dbReference type="Proteomes" id="UP000288805"/>
    </source>
</evidence>
<protein>
    <recommendedName>
        <fullName evidence="1">Retrovirus-related Pol polyprotein from transposon TNT 1-94-like beta-barrel domain-containing protein</fullName>
    </recommendedName>
</protein>
<organism evidence="2 3">
    <name type="scientific">Vitis vinifera</name>
    <name type="common">Grape</name>
    <dbReference type="NCBI Taxonomy" id="29760"/>
    <lineage>
        <taxon>Eukaryota</taxon>
        <taxon>Viridiplantae</taxon>
        <taxon>Streptophyta</taxon>
        <taxon>Embryophyta</taxon>
        <taxon>Tracheophyta</taxon>
        <taxon>Spermatophyta</taxon>
        <taxon>Magnoliopsida</taxon>
        <taxon>eudicotyledons</taxon>
        <taxon>Gunneridae</taxon>
        <taxon>Pentapetalae</taxon>
        <taxon>rosids</taxon>
        <taxon>Vitales</taxon>
        <taxon>Vitaceae</taxon>
        <taxon>Viteae</taxon>
        <taxon>Vitis</taxon>
    </lineage>
</organism>
<evidence type="ECO:0000259" key="1">
    <source>
        <dbReference type="Pfam" id="PF22936"/>
    </source>
</evidence>
<sequence>MTGDKTYFTSLENYNGDIVTFGDGSLARLKGKGSITILGCPKLDEVLYVEGLKTNLLSIVKCVTKTIGTMYKTLAQKARLQ</sequence>
<dbReference type="Pfam" id="PF22936">
    <property type="entry name" value="Pol_BBD"/>
    <property type="match status" value="1"/>
</dbReference>
<comment type="caution">
    <text evidence="2">The sequence shown here is derived from an EMBL/GenBank/DDBJ whole genome shotgun (WGS) entry which is preliminary data.</text>
</comment>
<proteinExistence type="predicted"/>
<name>A0A438KDH5_VITVI</name>
<gene>
    <name evidence="2" type="ORF">CK203_008545</name>
</gene>
<dbReference type="EMBL" id="QGNW01000009">
    <property type="protein sequence ID" value="RVX19248.1"/>
    <property type="molecule type" value="Genomic_DNA"/>
</dbReference>
<accession>A0A438KDH5</accession>
<dbReference type="AlphaFoldDB" id="A0A438KDH5"/>
<evidence type="ECO:0000313" key="2">
    <source>
        <dbReference type="EMBL" id="RVX19248.1"/>
    </source>
</evidence>
<dbReference type="Proteomes" id="UP000288805">
    <property type="component" value="Unassembled WGS sequence"/>
</dbReference>
<feature type="domain" description="Retrovirus-related Pol polyprotein from transposon TNT 1-94-like beta-barrel" evidence="1">
    <location>
        <begin position="1"/>
        <end position="65"/>
    </location>
</feature>
<reference evidence="2 3" key="1">
    <citation type="journal article" date="2018" name="PLoS Genet.">
        <title>Population sequencing reveals clonal diversity and ancestral inbreeding in the grapevine cultivar Chardonnay.</title>
        <authorList>
            <person name="Roach M.J."/>
            <person name="Johnson D.L."/>
            <person name="Bohlmann J."/>
            <person name="van Vuuren H.J."/>
            <person name="Jones S.J."/>
            <person name="Pretorius I.S."/>
            <person name="Schmidt S.A."/>
            <person name="Borneman A.R."/>
        </authorList>
    </citation>
    <scope>NUCLEOTIDE SEQUENCE [LARGE SCALE GENOMIC DNA]</scope>
    <source>
        <strain evidence="3">cv. Chardonnay</strain>
        <tissue evidence="2">Leaf</tissue>
    </source>
</reference>